<feature type="domain" description="Fibronectin type-III" evidence="3">
    <location>
        <begin position="434"/>
        <end position="536"/>
    </location>
</feature>
<dbReference type="FunFam" id="4.10.75.10:FF:000001">
    <property type="entry name" value="Anosmin 1"/>
    <property type="match status" value="1"/>
</dbReference>
<dbReference type="KEGG" id="stru:115158811"/>
<dbReference type="Pfam" id="PF17869">
    <property type="entry name" value="Cys_box"/>
    <property type="match status" value="1"/>
</dbReference>
<evidence type="ECO:0000259" key="3">
    <source>
        <dbReference type="PROSITE" id="PS50853"/>
    </source>
</evidence>
<dbReference type="Gene3D" id="2.60.40.10">
    <property type="entry name" value="Immunoglobulins"/>
    <property type="match status" value="4"/>
</dbReference>
<dbReference type="Ensembl" id="ENSSTUT00000064161.1">
    <property type="protein sequence ID" value="ENSSTUP00000060814.1"/>
    <property type="gene ID" value="ENSSTUG00000026350.1"/>
</dbReference>
<dbReference type="InterPro" id="IPR013783">
    <property type="entry name" value="Ig-like_fold"/>
</dbReference>
<dbReference type="GeneTree" id="ENSGT00440000033720"/>
<feature type="domain" description="Fibronectin type-III" evidence="3">
    <location>
        <begin position="277"/>
        <end position="385"/>
    </location>
</feature>
<feature type="chain" id="PRO_5025490776" evidence="2">
    <location>
        <begin position="26"/>
        <end position="675"/>
    </location>
</feature>
<feature type="compositionally biased region" description="Polar residues" evidence="1">
    <location>
        <begin position="285"/>
        <end position="295"/>
    </location>
</feature>
<keyword evidence="6" id="KW-1185">Reference proteome</keyword>
<reference evidence="5" key="1">
    <citation type="submission" date="2025-08" db="UniProtKB">
        <authorList>
            <consortium name="Ensembl"/>
        </authorList>
    </citation>
    <scope>IDENTIFICATION</scope>
</reference>
<dbReference type="Proteomes" id="UP000472277">
    <property type="component" value="Chromosome 22"/>
</dbReference>
<dbReference type="OMA" id="FRWRMSQ"/>
<dbReference type="PROSITE" id="PS51390">
    <property type="entry name" value="WAP"/>
    <property type="match status" value="1"/>
</dbReference>
<dbReference type="PROSITE" id="PS50853">
    <property type="entry name" value="FN3"/>
    <property type="match status" value="4"/>
</dbReference>
<gene>
    <name evidence="5" type="primary">anos1b</name>
</gene>
<dbReference type="SMART" id="SM00217">
    <property type="entry name" value="WAP"/>
    <property type="match status" value="1"/>
</dbReference>
<evidence type="ECO:0000256" key="1">
    <source>
        <dbReference type="SAM" id="MobiDB-lite"/>
    </source>
</evidence>
<evidence type="ECO:0000313" key="5">
    <source>
        <dbReference type="Ensembl" id="ENSSTUP00000060814.1"/>
    </source>
</evidence>
<dbReference type="PRINTS" id="PR00003">
    <property type="entry name" value="4DISULPHCORE"/>
</dbReference>
<dbReference type="GO" id="GO:0030182">
    <property type="term" value="P:neuron differentiation"/>
    <property type="evidence" value="ECO:0007669"/>
    <property type="project" value="TreeGrafter"/>
</dbReference>
<evidence type="ECO:0000256" key="2">
    <source>
        <dbReference type="SAM" id="SignalP"/>
    </source>
</evidence>
<dbReference type="InterPro" id="IPR042447">
    <property type="entry name" value="Anosmin-1"/>
</dbReference>
<dbReference type="GO" id="GO:0030414">
    <property type="term" value="F:peptidase inhibitor activity"/>
    <property type="evidence" value="ECO:0007669"/>
    <property type="project" value="InterPro"/>
</dbReference>
<feature type="domain" description="WAP" evidence="4">
    <location>
        <begin position="112"/>
        <end position="161"/>
    </location>
</feature>
<dbReference type="InterPro" id="IPR036645">
    <property type="entry name" value="Elafin-like_sf"/>
</dbReference>
<dbReference type="InterPro" id="IPR008197">
    <property type="entry name" value="WAP_dom"/>
</dbReference>
<dbReference type="InterPro" id="IPR036116">
    <property type="entry name" value="FN3_sf"/>
</dbReference>
<dbReference type="Gene3D" id="4.10.75.10">
    <property type="entry name" value="Elafin-like"/>
    <property type="match status" value="1"/>
</dbReference>
<feature type="signal peptide" evidence="2">
    <location>
        <begin position="1"/>
        <end position="25"/>
    </location>
</feature>
<proteinExistence type="predicted"/>
<evidence type="ECO:0000259" key="4">
    <source>
        <dbReference type="PROSITE" id="PS51390"/>
    </source>
</evidence>
<feature type="region of interest" description="Disordered" evidence="1">
    <location>
        <begin position="263"/>
        <end position="295"/>
    </location>
</feature>
<feature type="domain" description="Fibronectin type-III" evidence="3">
    <location>
        <begin position="564"/>
        <end position="670"/>
    </location>
</feature>
<protein>
    <submittedName>
        <fullName evidence="5">Anosmin 1b</fullName>
    </submittedName>
</protein>
<dbReference type="AlphaFoldDB" id="A0A674AN20"/>
<dbReference type="CDD" id="cd00199">
    <property type="entry name" value="WAP"/>
    <property type="match status" value="1"/>
</dbReference>
<feature type="domain" description="Fibronectin type-III" evidence="3">
    <location>
        <begin position="167"/>
        <end position="272"/>
    </location>
</feature>
<dbReference type="OrthoDB" id="6060011at2759"/>
<dbReference type="CDD" id="cd00063">
    <property type="entry name" value="FN3"/>
    <property type="match status" value="3"/>
</dbReference>
<dbReference type="GO" id="GO:0005576">
    <property type="term" value="C:extracellular region"/>
    <property type="evidence" value="ECO:0007669"/>
    <property type="project" value="InterPro"/>
</dbReference>
<dbReference type="SMART" id="SM00060">
    <property type="entry name" value="FN3"/>
    <property type="match status" value="4"/>
</dbReference>
<sequence length="675" mass="75003">MALGRVTVVLMWYLIALSSARRTGAEDGEVLEKINSARCTSRCFSLHMTQLTASFKHLQSDDVLGWCESHRRCSQCLQPCKELWETRRDLSQKPCEKHHECVTSWEFLVSLRSGKQGDCPPPQRAMGFAAACVESCSADKHCSASKKCCSNGCGHTCQAPANLYKGVPLKPRKDILFLEDQQGQLEVRWMSKFNVTIEPVLYILQRRWNHGIHPSEDDASLWHTVIMTMEDRAVLKDIRPHRWYQFRVSAVNSQGTRGFTTPSKHFFSTRDPFPPEAPQRVRAGNETQGTDGSSVGVQILWDPPKEGDLPVHHYKVTCSARHALRPSAQDRKDNARVTQGAVCEMDLQGLLPGTSYLIQVQAISYWGQKRLKSGRAQLTFTTKTTGLSSLPAPLGPEQTKGQFSNELPSAPHLVNPADPHLVNSAAPHLVNPSSPHNLRLEAAAPHYHNNQLQVKVFWKRRHQETYKDSTTYVLRWYPHVCASNISQTEKKATVQGTHYVITGLLFACKYRIAVALVTPEGDQRSEAVTAVTTPPCSAVMARGGKALPCAREERPLVSKKVVLRPEKLTAEFHTVNGSLQGLFRWQLSQTAPGQTPIAGFQFSWVQVSSSAMATEGQDTLISQTQIVAPDQRSLTVEWLQPDSVYKLQVQVLSAGGSGLSVARTLHTPPLNTTLL</sequence>
<dbReference type="SUPFAM" id="SSF57256">
    <property type="entry name" value="Elafin-like"/>
    <property type="match status" value="1"/>
</dbReference>
<dbReference type="PANTHER" id="PTHR14131">
    <property type="entry name" value="ANOSMIN"/>
    <property type="match status" value="1"/>
</dbReference>
<dbReference type="SUPFAM" id="SSF49265">
    <property type="entry name" value="Fibronectin type III"/>
    <property type="match status" value="2"/>
</dbReference>
<dbReference type="CTD" id="30652"/>
<dbReference type="InterPro" id="IPR003961">
    <property type="entry name" value="FN3_dom"/>
</dbReference>
<name>A0A674AN20_SALTR</name>
<evidence type="ECO:0000313" key="6">
    <source>
        <dbReference type="Proteomes" id="UP000472277"/>
    </source>
</evidence>
<organism evidence="5 6">
    <name type="scientific">Salmo trutta</name>
    <name type="common">Brown trout</name>
    <dbReference type="NCBI Taxonomy" id="8032"/>
    <lineage>
        <taxon>Eukaryota</taxon>
        <taxon>Metazoa</taxon>
        <taxon>Chordata</taxon>
        <taxon>Craniata</taxon>
        <taxon>Vertebrata</taxon>
        <taxon>Euteleostomi</taxon>
        <taxon>Actinopterygii</taxon>
        <taxon>Neopterygii</taxon>
        <taxon>Teleostei</taxon>
        <taxon>Protacanthopterygii</taxon>
        <taxon>Salmoniformes</taxon>
        <taxon>Salmonidae</taxon>
        <taxon>Salmoninae</taxon>
        <taxon>Salmo</taxon>
    </lineage>
</organism>
<dbReference type="PANTHER" id="PTHR14131:SF7">
    <property type="entry name" value="ANOSMIN 1B"/>
    <property type="match status" value="1"/>
</dbReference>
<accession>A0A674AN20</accession>
<dbReference type="InParanoid" id="A0A674AN20"/>
<reference evidence="5" key="2">
    <citation type="submission" date="2025-09" db="UniProtKB">
        <authorList>
            <consortium name="Ensembl"/>
        </authorList>
    </citation>
    <scope>IDENTIFICATION</scope>
</reference>
<dbReference type="Pfam" id="PF00095">
    <property type="entry name" value="WAP"/>
    <property type="match status" value="1"/>
</dbReference>
<dbReference type="GO" id="GO:0048922">
    <property type="term" value="P:posterior lateral line neuromast deposition"/>
    <property type="evidence" value="ECO:0007669"/>
    <property type="project" value="Ensembl"/>
</dbReference>
<dbReference type="GO" id="GO:0009986">
    <property type="term" value="C:cell surface"/>
    <property type="evidence" value="ECO:0007669"/>
    <property type="project" value="TreeGrafter"/>
</dbReference>
<keyword evidence="2" id="KW-0732">Signal</keyword>
<dbReference type="Pfam" id="PF00041">
    <property type="entry name" value="fn3"/>
    <property type="match status" value="1"/>
</dbReference>
<dbReference type="InterPro" id="IPR040957">
    <property type="entry name" value="Anosmin-1_Cys_box"/>
</dbReference>